<reference evidence="1" key="1">
    <citation type="submission" date="2023-10" db="EMBL/GenBank/DDBJ databases">
        <authorList>
            <person name="Rodriguez Cubillos JULIANA M."/>
            <person name="De Vega J."/>
        </authorList>
    </citation>
    <scope>NUCLEOTIDE SEQUENCE</scope>
</reference>
<evidence type="ECO:0000313" key="2">
    <source>
        <dbReference type="Proteomes" id="UP001177021"/>
    </source>
</evidence>
<keyword evidence="2" id="KW-1185">Reference proteome</keyword>
<sequence length="474" mass="54350">MRQRKKQKIVPQKTRIVEGATAAGDYCLPDECWETIFKFLIDEGDDNNHHFRSLSAVSKQFLSITNQLLFSLNVNNIVNKPSDFLSRIIHRFTNLNSLHLTGNKIYKSLRQISRLQFITLKSLHLNCKLSQFPSDALRLVSRNITTLTSLTFSHVPTFYSDHLFLIAECFPLLEQLNLSSPNFPKRIWRHNSSLNEGVKALSSSLLKLRKVDLTGHYYMDDQSLCYLFKNWKFLEEAIIIGCYHITNNGVANALRERPNLRSFSFTSYSYFDPEYAANNFIVCPQLMSLAFTFGHVSKTGIGLLFASIFPNLQLLDLSRCSLYVDDIFHVLRNCTKIKQLNLTNYSGMMWHEMNFDVPNLEVLNLSHTMVEDEDLGVISKSCHGLLKLLLVNCCCVTKKGVHHVVENCKQLREINLNGCQNVHANVVASMVLSRPSLRRIIPPQPNYCFSDTDIELFSRRRCLVQTALTKNVKL</sequence>
<evidence type="ECO:0000313" key="1">
    <source>
        <dbReference type="EMBL" id="CAJ2657120.1"/>
    </source>
</evidence>
<comment type="caution">
    <text evidence="1">The sequence shown here is derived from an EMBL/GenBank/DDBJ whole genome shotgun (WGS) entry which is preliminary data.</text>
</comment>
<name>A0ACB0KIM0_TRIPR</name>
<organism evidence="1 2">
    <name type="scientific">Trifolium pratense</name>
    <name type="common">Red clover</name>
    <dbReference type="NCBI Taxonomy" id="57577"/>
    <lineage>
        <taxon>Eukaryota</taxon>
        <taxon>Viridiplantae</taxon>
        <taxon>Streptophyta</taxon>
        <taxon>Embryophyta</taxon>
        <taxon>Tracheophyta</taxon>
        <taxon>Spermatophyta</taxon>
        <taxon>Magnoliopsida</taxon>
        <taxon>eudicotyledons</taxon>
        <taxon>Gunneridae</taxon>
        <taxon>Pentapetalae</taxon>
        <taxon>rosids</taxon>
        <taxon>fabids</taxon>
        <taxon>Fabales</taxon>
        <taxon>Fabaceae</taxon>
        <taxon>Papilionoideae</taxon>
        <taxon>50 kb inversion clade</taxon>
        <taxon>NPAAA clade</taxon>
        <taxon>Hologalegina</taxon>
        <taxon>IRL clade</taxon>
        <taxon>Trifolieae</taxon>
        <taxon>Trifolium</taxon>
    </lineage>
</organism>
<gene>
    <name evidence="1" type="ORF">MILVUS5_LOCUS23744</name>
</gene>
<proteinExistence type="predicted"/>
<accession>A0ACB0KIM0</accession>
<dbReference type="Proteomes" id="UP001177021">
    <property type="component" value="Unassembled WGS sequence"/>
</dbReference>
<dbReference type="EMBL" id="CASHSV030000311">
    <property type="protein sequence ID" value="CAJ2657120.1"/>
    <property type="molecule type" value="Genomic_DNA"/>
</dbReference>
<protein>
    <submittedName>
        <fullName evidence="1">Uncharacterized protein</fullName>
    </submittedName>
</protein>